<sequence length="117" mass="12935">MKTYHDLVAEAKPRITEVSADDVRARLAQGESFTLLDIREPNEWKMGHLPGALHIPRGVMESAIESRVPREQEVVLYCASGNRSVLAADVLQQMGYRKVSSMRGGIRAWADAGGEVE</sequence>
<evidence type="ECO:0000313" key="2">
    <source>
        <dbReference type="EMBL" id="GLC24237.1"/>
    </source>
</evidence>
<dbReference type="Gene3D" id="3.40.250.10">
    <property type="entry name" value="Rhodanese-like domain"/>
    <property type="match status" value="1"/>
</dbReference>
<dbReference type="SMART" id="SM00450">
    <property type="entry name" value="RHOD"/>
    <property type="match status" value="1"/>
</dbReference>
<dbReference type="RefSeq" id="WP_284348685.1">
    <property type="nucleotide sequence ID" value="NZ_BRXS01000001.1"/>
</dbReference>
<keyword evidence="3" id="KW-1185">Reference proteome</keyword>
<dbReference type="Pfam" id="PF00581">
    <property type="entry name" value="Rhodanese"/>
    <property type="match status" value="1"/>
</dbReference>
<protein>
    <submittedName>
        <fullName evidence="2">Sulfurtransferase</fullName>
    </submittedName>
</protein>
<dbReference type="EMBL" id="BRXS01000001">
    <property type="protein sequence ID" value="GLC24237.1"/>
    <property type="molecule type" value="Genomic_DNA"/>
</dbReference>
<proteinExistence type="predicted"/>
<feature type="domain" description="Rhodanese" evidence="1">
    <location>
        <begin position="29"/>
        <end position="117"/>
    </location>
</feature>
<dbReference type="PROSITE" id="PS50206">
    <property type="entry name" value="RHODANESE_3"/>
    <property type="match status" value="1"/>
</dbReference>
<dbReference type="CDD" id="cd00158">
    <property type="entry name" value="RHOD"/>
    <property type="match status" value="1"/>
</dbReference>
<dbReference type="PANTHER" id="PTHR44086:SF13">
    <property type="entry name" value="THIOSULFATE SULFURTRANSFERASE PSPE"/>
    <property type="match status" value="1"/>
</dbReference>
<reference evidence="2" key="1">
    <citation type="submission" date="2022-08" db="EMBL/GenBank/DDBJ databases">
        <title>Draft genome sequencing of Roseisolibacter agri AW1220.</title>
        <authorList>
            <person name="Tobiishi Y."/>
            <person name="Tonouchi A."/>
        </authorList>
    </citation>
    <scope>NUCLEOTIDE SEQUENCE</scope>
    <source>
        <strain evidence="2">AW1220</strain>
    </source>
</reference>
<name>A0AA37V1S9_9BACT</name>
<dbReference type="GO" id="GO:0004792">
    <property type="term" value="F:thiosulfate-cyanide sulfurtransferase activity"/>
    <property type="evidence" value="ECO:0007669"/>
    <property type="project" value="TreeGrafter"/>
</dbReference>
<organism evidence="2 3">
    <name type="scientific">Roseisolibacter agri</name>
    <dbReference type="NCBI Taxonomy" id="2014610"/>
    <lineage>
        <taxon>Bacteria</taxon>
        <taxon>Pseudomonadati</taxon>
        <taxon>Gemmatimonadota</taxon>
        <taxon>Gemmatimonadia</taxon>
        <taxon>Gemmatimonadales</taxon>
        <taxon>Gemmatimonadaceae</taxon>
        <taxon>Roseisolibacter</taxon>
    </lineage>
</organism>
<evidence type="ECO:0000313" key="3">
    <source>
        <dbReference type="Proteomes" id="UP001161325"/>
    </source>
</evidence>
<gene>
    <name evidence="2" type="ORF">rosag_07500</name>
</gene>
<comment type="caution">
    <text evidence="2">The sequence shown here is derived from an EMBL/GenBank/DDBJ whole genome shotgun (WGS) entry which is preliminary data.</text>
</comment>
<dbReference type="AlphaFoldDB" id="A0AA37V1S9"/>
<dbReference type="PANTHER" id="PTHR44086">
    <property type="entry name" value="THIOSULFATE SULFURTRANSFERASE RDL2, MITOCHONDRIAL-RELATED"/>
    <property type="match status" value="1"/>
</dbReference>
<dbReference type="InterPro" id="IPR001763">
    <property type="entry name" value="Rhodanese-like_dom"/>
</dbReference>
<dbReference type="SUPFAM" id="SSF52821">
    <property type="entry name" value="Rhodanese/Cell cycle control phosphatase"/>
    <property type="match status" value="1"/>
</dbReference>
<dbReference type="InterPro" id="IPR036873">
    <property type="entry name" value="Rhodanese-like_dom_sf"/>
</dbReference>
<accession>A0AA37V1S9</accession>
<dbReference type="Proteomes" id="UP001161325">
    <property type="component" value="Unassembled WGS sequence"/>
</dbReference>
<evidence type="ECO:0000259" key="1">
    <source>
        <dbReference type="PROSITE" id="PS50206"/>
    </source>
</evidence>